<evidence type="ECO:0000256" key="1">
    <source>
        <dbReference type="SAM" id="Coils"/>
    </source>
</evidence>
<evidence type="ECO:0000259" key="3">
    <source>
        <dbReference type="Pfam" id="PF13349"/>
    </source>
</evidence>
<feature type="coiled-coil region" evidence="1">
    <location>
        <begin position="136"/>
        <end position="197"/>
    </location>
</feature>
<comment type="caution">
    <text evidence="4">The sequence shown here is derived from an EMBL/GenBank/DDBJ whole genome shotgun (WGS) entry which is preliminary data.</text>
</comment>
<dbReference type="RefSeq" id="WP_285066189.1">
    <property type="nucleotide sequence ID" value="NZ_CAUPDI010000002.1"/>
</dbReference>
<dbReference type="Pfam" id="PF13349">
    <property type="entry name" value="DUF4097"/>
    <property type="match status" value="1"/>
</dbReference>
<feature type="domain" description="DUF4097" evidence="3">
    <location>
        <begin position="290"/>
        <end position="555"/>
    </location>
</feature>
<dbReference type="EMBL" id="JASOOE010000014">
    <property type="protein sequence ID" value="MDK7187761.1"/>
    <property type="molecule type" value="Genomic_DNA"/>
</dbReference>
<accession>A0AAJ1V3T8</accession>
<evidence type="ECO:0000313" key="5">
    <source>
        <dbReference type="Proteomes" id="UP001229251"/>
    </source>
</evidence>
<sequence>MNEKERIIELVRNNIISMDEALRLLEAGGYEKESINTESKKTSFNQTSKRDINELSGKIGTLLDRVVRTSTSLAEEVGDVGRKAFKDLNQSLDKVKERSVSSRTEEIRGEEPATAQEDPVDFEESVDHVSHYQEILQGLNNDLIVVQQRLREYEVLQEIENLTEDQLQNRSELNEKEANLNRQIEAVKAKIDLALEDQANFNADKSGESNTDGRAFAEKVKQSADSITEKAISFSEEAGREGGRIGKQVSDFVKAKLKDLKDNKEPFVNFSWSSAQKIDHEFVYELDTIKSIDIDVLMGDVDLLSYEGDQVRLDSHFLYQGDVQDIDLNQILELATIELQDQTLKVAIKNPQLTMDMQLWLPNKMYEDIHVVSLNGDLNFKAVESQNVHLVAMRGDISAYELNTSDLTIESKLGDVDIKGVKVDKLDVDLLNGDILIKDSLIQDVKVENVNGDIRLDGDVHQLNANSVNGDVYLTKRNRSNDPINITGVRGDVKISLPEQQAFQANLSTTTGDIHHRLNQFQVISSDRKRMQVSRRQDDEEVLDIEVTLTMGDIYLKDRE</sequence>
<feature type="region of interest" description="Disordered" evidence="2">
    <location>
        <begin position="96"/>
        <end position="120"/>
    </location>
</feature>
<reference evidence="4" key="1">
    <citation type="submission" date="2023-05" db="EMBL/GenBank/DDBJ databases">
        <title>Cataloging the Phylogenetic Diversity of Human Bladder Bacteria.</title>
        <authorList>
            <person name="Du J."/>
        </authorList>
    </citation>
    <scope>NUCLEOTIDE SEQUENCE</scope>
    <source>
        <strain evidence="4">UMB1231</strain>
    </source>
</reference>
<dbReference type="Proteomes" id="UP001229251">
    <property type="component" value="Unassembled WGS sequence"/>
</dbReference>
<feature type="compositionally biased region" description="Basic and acidic residues" evidence="2">
    <location>
        <begin position="96"/>
        <end position="111"/>
    </location>
</feature>
<name>A0AAJ1V3T8_9LACT</name>
<dbReference type="InterPro" id="IPR025164">
    <property type="entry name" value="Toastrack_DUF4097"/>
</dbReference>
<dbReference type="AlphaFoldDB" id="A0AAJ1V3T8"/>
<keyword evidence="1" id="KW-0175">Coiled coil</keyword>
<evidence type="ECO:0000313" key="4">
    <source>
        <dbReference type="EMBL" id="MDK7187761.1"/>
    </source>
</evidence>
<organism evidence="4 5">
    <name type="scientific">Facklamia hominis</name>
    <dbReference type="NCBI Taxonomy" id="178214"/>
    <lineage>
        <taxon>Bacteria</taxon>
        <taxon>Bacillati</taxon>
        <taxon>Bacillota</taxon>
        <taxon>Bacilli</taxon>
        <taxon>Lactobacillales</taxon>
        <taxon>Aerococcaceae</taxon>
        <taxon>Facklamia</taxon>
    </lineage>
</organism>
<proteinExistence type="predicted"/>
<protein>
    <submittedName>
        <fullName evidence="4">DUF4097 family beta strand repeat-containing protein</fullName>
    </submittedName>
</protein>
<evidence type="ECO:0000256" key="2">
    <source>
        <dbReference type="SAM" id="MobiDB-lite"/>
    </source>
</evidence>
<gene>
    <name evidence="4" type="ORF">QP433_07190</name>
</gene>